<accession>A0ABS5JPX1</accession>
<gene>
    <name evidence="2" type="ORF">KEM10_01200</name>
</gene>
<dbReference type="CDD" id="cd10551">
    <property type="entry name" value="PsrB"/>
    <property type="match status" value="1"/>
</dbReference>
<dbReference type="Gene3D" id="3.40.50.740">
    <property type="match status" value="1"/>
</dbReference>
<evidence type="ECO:0000313" key="3">
    <source>
        <dbReference type="Proteomes" id="UP000708576"/>
    </source>
</evidence>
<protein>
    <submittedName>
        <fullName evidence="2">TAT-variant-translocated molybdopterin oxidoreductase</fullName>
    </submittedName>
</protein>
<dbReference type="InterPro" id="IPR009010">
    <property type="entry name" value="Asp_de-COase-like_dom_sf"/>
</dbReference>
<dbReference type="RefSeq" id="WP_212212408.1">
    <property type="nucleotide sequence ID" value="NZ_JAGUCO010000001.1"/>
</dbReference>
<evidence type="ECO:0000313" key="2">
    <source>
        <dbReference type="EMBL" id="MBS2096872.1"/>
    </source>
</evidence>
<dbReference type="Gene3D" id="3.30.70.20">
    <property type="match status" value="2"/>
</dbReference>
<reference evidence="2 3" key="1">
    <citation type="journal article" date="2015" name="Int. J. Syst. Evol. Microbiol.">
        <title>Carboxylicivirga linearis sp. nov., isolated from a sea cucumber culture pond.</title>
        <authorList>
            <person name="Wang F.Q."/>
            <person name="Zhou Y.X."/>
            <person name="Lin X.Z."/>
            <person name="Chen G.J."/>
            <person name="Du Z.J."/>
        </authorList>
    </citation>
    <scope>NUCLEOTIDE SEQUENCE [LARGE SCALE GENOMIC DNA]</scope>
    <source>
        <strain evidence="2 3">FB218</strain>
    </source>
</reference>
<proteinExistence type="predicted"/>
<sequence>MKQYWKSIEELVPEEEVVQEKKSSFLLSDGNDSSKNSRRDFLKYFGFGIASAAVLAGCERPVKKAIPLLIQPEEVKPGTANYYASTFYDGSEMVPILVKVRDGRPIKIEGNDLCKLTGGAASARIQASLLNLYDESRPAQPMIDGKPASWEQVDADMIKILEEWDANNEFVILTPTLISPSTQKLINDFKDKFPFVVHETFDAYSYSALRKAFELNYGKAIIPSYRLDEAKLVVGFNADFLGTWLQPVVFGRQYAEARKLTGGKREMMRHVQFESTMTLTGSNADERVPMPALDEAHYVAALFSVLAKKAGVNVPSIKAPVQIEKIAEELWQAKGKSLVLSGSNNVDVQSLICGINHILENEGQTLRLDTPINLFQGDDTKLDALLNRIELGKVRALMMWGANPLYHAPLSGRMQAAFDKVELKIAAQSQQTESTVDCKYVLPTPHFLESWDDAELTPGLFTLTQPAIRPIFKTRHAQESIMAWAGMEGKFYDYIKLNWKENIYNINLAKGKQFETFWKTSLRDGLVFDEERMQTAPAFSGVDTNIASQYNSTKSGNDLELVLYQNVPIGDGTLANNPWLQELPDPVSRVCWDNYVAVSPAFAALRGWSQGDVVTVSGIDLPVLIQPGQARNTLAVALGYGRKNAGRVATDLGKDVYPLVEMKDGYRQYLVPKVEAVATGSTYELAATQSHHSMEGRALVRETTIAEYLKNPASGNEMHEKVEKLHTSLYHEHDYKGHHWGMAIDLHSCIGCNACVVACSAENNVPVVGRNEVRRSHEMHWIRLDRYYAGDSDNPEVVRQPVMCQHCDNAPCENVCPVAATNHSSEGINQMAYNRCIGTRYCNNNCPYKVRRFNWYDYTGADTIPNNRVDPAGMTLDLKRMVLNPDVTVRAKGVIEKCSMCIQRIQEKKLTAKREGRMLEDGEIKTACQQTCPANAITFGDMNDENSNISKLLKDARQYGLLEELHTLPSVVYLSKVRNKDQNKTLS</sequence>
<name>A0ABS5JPX1_9BACT</name>
<dbReference type="NCBIfam" id="TIGR04519">
    <property type="entry name" value="MoCo_extend_TAT"/>
    <property type="match status" value="1"/>
</dbReference>
<dbReference type="PANTHER" id="PTHR42783">
    <property type="entry name" value="GLUTAMATE SYNTHASE [NADPH] SMALL CHAIN"/>
    <property type="match status" value="1"/>
</dbReference>
<dbReference type="SUPFAM" id="SSF50692">
    <property type="entry name" value="ADC-like"/>
    <property type="match status" value="1"/>
</dbReference>
<dbReference type="PANTHER" id="PTHR42783:SF3">
    <property type="entry name" value="GLUTAMATE SYNTHASE [NADPH] SMALL CHAIN-RELATED"/>
    <property type="match status" value="1"/>
</dbReference>
<evidence type="ECO:0000259" key="1">
    <source>
        <dbReference type="PROSITE" id="PS51379"/>
    </source>
</evidence>
<dbReference type="InterPro" id="IPR030948">
    <property type="entry name" value="TAT_var_transloc_signal_dom"/>
</dbReference>
<keyword evidence="3" id="KW-1185">Reference proteome</keyword>
<dbReference type="Proteomes" id="UP000708576">
    <property type="component" value="Unassembled WGS sequence"/>
</dbReference>
<feature type="domain" description="4Fe-4S ferredoxin-type" evidence="1">
    <location>
        <begin position="795"/>
        <end position="826"/>
    </location>
</feature>
<comment type="caution">
    <text evidence="2">The sequence shown here is derived from an EMBL/GenBank/DDBJ whole genome shotgun (WGS) entry which is preliminary data.</text>
</comment>
<dbReference type="SUPFAM" id="SSF53706">
    <property type="entry name" value="Formate dehydrogenase/DMSO reductase, domains 1-3"/>
    <property type="match status" value="1"/>
</dbReference>
<dbReference type="Gene3D" id="3.30.2070.10">
    <property type="entry name" value="Formate dehydrogenase/DMSO reductase"/>
    <property type="match status" value="1"/>
</dbReference>
<dbReference type="EMBL" id="JAGUCO010000001">
    <property type="protein sequence ID" value="MBS2096872.1"/>
    <property type="molecule type" value="Genomic_DNA"/>
</dbReference>
<dbReference type="InterPro" id="IPR017896">
    <property type="entry name" value="4Fe4S_Fe-S-bd"/>
</dbReference>
<dbReference type="CDD" id="cd02784">
    <property type="entry name" value="MopB_CT_PHLH"/>
    <property type="match status" value="1"/>
</dbReference>
<dbReference type="Pfam" id="PF12838">
    <property type="entry name" value="Fer4_7"/>
    <property type="match status" value="1"/>
</dbReference>
<dbReference type="SUPFAM" id="SSF54862">
    <property type="entry name" value="4Fe-4S ferredoxins"/>
    <property type="match status" value="1"/>
</dbReference>
<dbReference type="PROSITE" id="PS51379">
    <property type="entry name" value="4FE4S_FER_2"/>
    <property type="match status" value="2"/>
</dbReference>
<organism evidence="2 3">
    <name type="scientific">Carboxylicivirga linearis</name>
    <dbReference type="NCBI Taxonomy" id="1628157"/>
    <lineage>
        <taxon>Bacteria</taxon>
        <taxon>Pseudomonadati</taxon>
        <taxon>Bacteroidota</taxon>
        <taxon>Bacteroidia</taxon>
        <taxon>Marinilabiliales</taxon>
        <taxon>Marinilabiliaceae</taxon>
        <taxon>Carboxylicivirga</taxon>
    </lineage>
</organism>
<feature type="domain" description="4Fe-4S ferredoxin-type" evidence="1">
    <location>
        <begin position="740"/>
        <end position="770"/>
    </location>
</feature>